<feature type="compositionally biased region" description="Polar residues" evidence="7">
    <location>
        <begin position="1"/>
        <end position="18"/>
    </location>
</feature>
<reference evidence="9 10" key="1">
    <citation type="submission" date="2022-04" db="EMBL/GenBank/DDBJ databases">
        <title>Positive selection, recombination, and allopatry shape intraspecific diversity of widespread and dominant cyanobacteria.</title>
        <authorList>
            <person name="Wei J."/>
            <person name="Shu W."/>
            <person name="Hu C."/>
        </authorList>
    </citation>
    <scope>NUCLEOTIDE SEQUENCE [LARGE SCALE GENOMIC DNA]</scope>
    <source>
        <strain evidence="9 10">DQ-A4</strain>
    </source>
</reference>
<gene>
    <name evidence="9" type="ORF">NC992_13285</name>
</gene>
<dbReference type="CDD" id="cd00680">
    <property type="entry name" value="RHO_alpha_C"/>
    <property type="match status" value="1"/>
</dbReference>
<dbReference type="PRINTS" id="PR00090">
    <property type="entry name" value="RNGDIOXGNASE"/>
</dbReference>
<dbReference type="Gene3D" id="3.90.380.10">
    <property type="entry name" value="Naphthalene 1,2-dioxygenase Alpha Subunit, Chain A, domain 1"/>
    <property type="match status" value="1"/>
</dbReference>
<keyword evidence="6" id="KW-0411">Iron-sulfur</keyword>
<accession>A0ABV0K5M1</accession>
<dbReference type="InterPro" id="IPR001663">
    <property type="entry name" value="Rng_hydr_dOase-A"/>
</dbReference>
<dbReference type="SUPFAM" id="SSF55961">
    <property type="entry name" value="Bet v1-like"/>
    <property type="match status" value="1"/>
</dbReference>
<dbReference type="CDD" id="cd03469">
    <property type="entry name" value="Rieske_RO_Alpha_N"/>
    <property type="match status" value="1"/>
</dbReference>
<evidence type="ECO:0000313" key="10">
    <source>
        <dbReference type="Proteomes" id="UP001482513"/>
    </source>
</evidence>
<dbReference type="Pfam" id="PF00355">
    <property type="entry name" value="Rieske"/>
    <property type="match status" value="1"/>
</dbReference>
<evidence type="ECO:0000259" key="8">
    <source>
        <dbReference type="PROSITE" id="PS51296"/>
    </source>
</evidence>
<dbReference type="Gene3D" id="2.102.10.10">
    <property type="entry name" value="Rieske [2Fe-2S] iron-sulphur domain"/>
    <property type="match status" value="1"/>
</dbReference>
<dbReference type="InterPro" id="IPR017941">
    <property type="entry name" value="Rieske_2Fe-2S"/>
</dbReference>
<evidence type="ECO:0000256" key="5">
    <source>
        <dbReference type="ARBA" id="ARBA00023004"/>
    </source>
</evidence>
<comment type="caution">
    <text evidence="9">The sequence shown here is derived from an EMBL/GenBank/DDBJ whole genome shotgun (WGS) entry which is preliminary data.</text>
</comment>
<dbReference type="Proteomes" id="UP001482513">
    <property type="component" value="Unassembled WGS sequence"/>
</dbReference>
<keyword evidence="9" id="KW-0223">Dioxygenase</keyword>
<dbReference type="InterPro" id="IPR015879">
    <property type="entry name" value="Ring_hydroxy_dOase_asu_C_dom"/>
</dbReference>
<evidence type="ECO:0000256" key="7">
    <source>
        <dbReference type="SAM" id="MobiDB-lite"/>
    </source>
</evidence>
<keyword evidence="10" id="KW-1185">Reference proteome</keyword>
<protein>
    <submittedName>
        <fullName evidence="9">Aromatic ring-hydroxylating dioxygenase subunit alpha</fullName>
    </submittedName>
</protein>
<evidence type="ECO:0000313" key="9">
    <source>
        <dbReference type="EMBL" id="MEP0947851.1"/>
    </source>
</evidence>
<sequence>MVSSLPLQWSKTGPQGSSPVPPDVHGLPEQFLLTADHYTNPEWIPIEQRAIFRRTWLYAGDGDRLQSGMVWAKSVAGAPLLLVRDNDGELRAFYNLCPHRAAILSPQAGIHPCQKLVCPYHAWVYDLSGDLVGVPSQNQFPESFEKQNFPLRSLRLETWSGFMFVCFDDSAPPLVEFLGSIPEHLGQHRTPATQPLAAKQYTVACNWKNYHDNTLCDYHVAIAHRTTLNQVQGPIRRYQHQLEAFVNLLYTPTTADWQAENPISPALQGRSREGFFTYGIYPNLHLLGLPNGLLAWLHIEPLTVESCQVSLDLYGDPAFCPPTETLLAEFEAFMQEDMVLTESVQQGYASGAYTPGPVNGLESRIIHQQKLIWDALAAVGGTE</sequence>
<dbReference type="PROSITE" id="PS51296">
    <property type="entry name" value="RIESKE"/>
    <property type="match status" value="1"/>
</dbReference>
<dbReference type="PANTHER" id="PTHR43756">
    <property type="entry name" value="CHOLINE MONOOXYGENASE, CHLOROPLASTIC"/>
    <property type="match status" value="1"/>
</dbReference>
<evidence type="ECO:0000256" key="3">
    <source>
        <dbReference type="ARBA" id="ARBA00022723"/>
    </source>
</evidence>
<evidence type="ECO:0000256" key="4">
    <source>
        <dbReference type="ARBA" id="ARBA00023002"/>
    </source>
</evidence>
<evidence type="ECO:0000256" key="1">
    <source>
        <dbReference type="ARBA" id="ARBA00001962"/>
    </source>
</evidence>
<keyword evidence="5" id="KW-0408">Iron</keyword>
<comment type="cofactor">
    <cofactor evidence="1">
        <name>Fe cation</name>
        <dbReference type="ChEBI" id="CHEBI:24875"/>
    </cofactor>
</comment>
<keyword evidence="4" id="KW-0560">Oxidoreductase</keyword>
<dbReference type="Pfam" id="PF00848">
    <property type="entry name" value="Ring_hydroxyl_A"/>
    <property type="match status" value="1"/>
</dbReference>
<evidence type="ECO:0000256" key="6">
    <source>
        <dbReference type="ARBA" id="ARBA00023014"/>
    </source>
</evidence>
<organism evidence="9 10">
    <name type="scientific">Leptolyngbya subtilissima DQ-A4</name>
    <dbReference type="NCBI Taxonomy" id="2933933"/>
    <lineage>
        <taxon>Bacteria</taxon>
        <taxon>Bacillati</taxon>
        <taxon>Cyanobacteriota</taxon>
        <taxon>Cyanophyceae</taxon>
        <taxon>Leptolyngbyales</taxon>
        <taxon>Leptolyngbyaceae</taxon>
        <taxon>Leptolyngbya group</taxon>
        <taxon>Leptolyngbya</taxon>
    </lineage>
</organism>
<evidence type="ECO:0000256" key="2">
    <source>
        <dbReference type="ARBA" id="ARBA00022714"/>
    </source>
</evidence>
<dbReference type="SUPFAM" id="SSF50022">
    <property type="entry name" value="ISP domain"/>
    <property type="match status" value="1"/>
</dbReference>
<dbReference type="RefSeq" id="WP_190700398.1">
    <property type="nucleotide sequence ID" value="NZ_JAMPKX010000005.1"/>
</dbReference>
<keyword evidence="2" id="KW-0001">2Fe-2S</keyword>
<feature type="domain" description="Rieske" evidence="8">
    <location>
        <begin position="57"/>
        <end position="165"/>
    </location>
</feature>
<keyword evidence="3" id="KW-0479">Metal-binding</keyword>
<dbReference type="GO" id="GO:0051213">
    <property type="term" value="F:dioxygenase activity"/>
    <property type="evidence" value="ECO:0007669"/>
    <property type="project" value="UniProtKB-KW"/>
</dbReference>
<dbReference type="InterPro" id="IPR036922">
    <property type="entry name" value="Rieske_2Fe-2S_sf"/>
</dbReference>
<dbReference type="PANTHER" id="PTHR43756:SF5">
    <property type="entry name" value="CHOLINE MONOOXYGENASE, CHLOROPLASTIC"/>
    <property type="match status" value="1"/>
</dbReference>
<dbReference type="EMBL" id="JAMPKX010000005">
    <property type="protein sequence ID" value="MEP0947851.1"/>
    <property type="molecule type" value="Genomic_DNA"/>
</dbReference>
<name>A0ABV0K5M1_9CYAN</name>
<feature type="region of interest" description="Disordered" evidence="7">
    <location>
        <begin position="1"/>
        <end position="23"/>
    </location>
</feature>
<proteinExistence type="predicted"/>